<protein>
    <submittedName>
        <fullName evidence="3">Uncharacterized protein</fullName>
    </submittedName>
</protein>
<feature type="transmembrane region" description="Helical" evidence="2">
    <location>
        <begin position="75"/>
        <end position="98"/>
    </location>
</feature>
<organism evidence="3 4">
    <name type="scientific">Terfezia boudieri ATCC MYA-4762</name>
    <dbReference type="NCBI Taxonomy" id="1051890"/>
    <lineage>
        <taxon>Eukaryota</taxon>
        <taxon>Fungi</taxon>
        <taxon>Dikarya</taxon>
        <taxon>Ascomycota</taxon>
        <taxon>Pezizomycotina</taxon>
        <taxon>Pezizomycetes</taxon>
        <taxon>Pezizales</taxon>
        <taxon>Pezizaceae</taxon>
        <taxon>Terfezia</taxon>
    </lineage>
</organism>
<evidence type="ECO:0000313" key="3">
    <source>
        <dbReference type="EMBL" id="RPB29445.1"/>
    </source>
</evidence>
<gene>
    <name evidence="3" type="ORF">L211DRAFT_15484</name>
</gene>
<evidence type="ECO:0000256" key="1">
    <source>
        <dbReference type="SAM" id="MobiDB-lite"/>
    </source>
</evidence>
<evidence type="ECO:0000313" key="4">
    <source>
        <dbReference type="Proteomes" id="UP000267821"/>
    </source>
</evidence>
<reference evidence="3 4" key="1">
    <citation type="journal article" date="2018" name="Nat. Ecol. Evol.">
        <title>Pezizomycetes genomes reveal the molecular basis of ectomycorrhizal truffle lifestyle.</title>
        <authorList>
            <person name="Murat C."/>
            <person name="Payen T."/>
            <person name="Noel B."/>
            <person name="Kuo A."/>
            <person name="Morin E."/>
            <person name="Chen J."/>
            <person name="Kohler A."/>
            <person name="Krizsan K."/>
            <person name="Balestrini R."/>
            <person name="Da Silva C."/>
            <person name="Montanini B."/>
            <person name="Hainaut M."/>
            <person name="Levati E."/>
            <person name="Barry K.W."/>
            <person name="Belfiori B."/>
            <person name="Cichocki N."/>
            <person name="Clum A."/>
            <person name="Dockter R.B."/>
            <person name="Fauchery L."/>
            <person name="Guy J."/>
            <person name="Iotti M."/>
            <person name="Le Tacon F."/>
            <person name="Lindquist E.A."/>
            <person name="Lipzen A."/>
            <person name="Malagnac F."/>
            <person name="Mello A."/>
            <person name="Molinier V."/>
            <person name="Miyauchi S."/>
            <person name="Poulain J."/>
            <person name="Riccioni C."/>
            <person name="Rubini A."/>
            <person name="Sitrit Y."/>
            <person name="Splivallo R."/>
            <person name="Traeger S."/>
            <person name="Wang M."/>
            <person name="Zifcakova L."/>
            <person name="Wipf D."/>
            <person name="Zambonelli A."/>
            <person name="Paolocci F."/>
            <person name="Nowrousian M."/>
            <person name="Ottonello S."/>
            <person name="Baldrian P."/>
            <person name="Spatafora J.W."/>
            <person name="Henrissat B."/>
            <person name="Nagy L.G."/>
            <person name="Aury J.M."/>
            <person name="Wincker P."/>
            <person name="Grigoriev I.V."/>
            <person name="Bonfante P."/>
            <person name="Martin F.M."/>
        </authorList>
    </citation>
    <scope>NUCLEOTIDE SEQUENCE [LARGE SCALE GENOMIC DNA]</scope>
    <source>
        <strain evidence="3 4">ATCC MYA-4762</strain>
    </source>
</reference>
<evidence type="ECO:0000256" key="2">
    <source>
        <dbReference type="SAM" id="Phobius"/>
    </source>
</evidence>
<accession>A0A3N4MNS1</accession>
<keyword evidence="4" id="KW-1185">Reference proteome</keyword>
<keyword evidence="2" id="KW-0812">Transmembrane</keyword>
<feature type="region of interest" description="Disordered" evidence="1">
    <location>
        <begin position="147"/>
        <end position="166"/>
    </location>
</feature>
<keyword evidence="2" id="KW-1133">Transmembrane helix</keyword>
<name>A0A3N4MNS1_9PEZI</name>
<dbReference type="EMBL" id="ML121527">
    <property type="protein sequence ID" value="RPB29445.1"/>
    <property type="molecule type" value="Genomic_DNA"/>
</dbReference>
<feature type="transmembrane region" description="Helical" evidence="2">
    <location>
        <begin position="52"/>
        <end position="69"/>
    </location>
</feature>
<sequence>MPYRIFRFVGDAVIPYIDSYIHVNNSKAWWAVTLLPSDRVGYHGPIRELRKVPVVWIFCTNLSIVFIVFPEWDLLFITSTSTPLIFILVVSAISSYILHSHVSSSLISRINIGNHMTITYFAQWVNIDCCWLNSIFDSNLRPGKSSLASDTEQHYPPTPSSSRQCN</sequence>
<proteinExistence type="predicted"/>
<dbReference type="AlphaFoldDB" id="A0A3N4MNS1"/>
<dbReference type="Proteomes" id="UP000267821">
    <property type="component" value="Unassembled WGS sequence"/>
</dbReference>
<dbReference type="InParanoid" id="A0A3N4MNS1"/>
<keyword evidence="2" id="KW-0472">Membrane</keyword>